<dbReference type="HOGENOM" id="CLU_1198629_0_0_0"/>
<proteinExistence type="predicted"/>
<protein>
    <submittedName>
        <fullName evidence="2">RNA-binding S4 domain protein</fullName>
    </submittedName>
</protein>
<dbReference type="AlphaFoldDB" id="D7CRP7"/>
<dbReference type="OrthoDB" id="65973at2"/>
<gene>
    <name evidence="2" type="ordered locus">Trad_0399</name>
</gene>
<dbReference type="PROSITE" id="PS50889">
    <property type="entry name" value="S4"/>
    <property type="match status" value="1"/>
</dbReference>
<dbReference type="KEGG" id="tra:Trad_0399"/>
<dbReference type="Proteomes" id="UP000000379">
    <property type="component" value="Chromosome"/>
</dbReference>
<reference evidence="3" key="1">
    <citation type="submission" date="2010-05" db="EMBL/GenBank/DDBJ databases">
        <title>The complete genome of Truepera radiovictris DSM 17093.</title>
        <authorList>
            <consortium name="US DOE Joint Genome Institute (JGI-PGF)"/>
            <person name="Lucas S."/>
            <person name="Copeland A."/>
            <person name="Lapidus A."/>
            <person name="Glavina del Rio T."/>
            <person name="Dalin E."/>
            <person name="Tice H."/>
            <person name="Bruce D."/>
            <person name="Goodwin L."/>
            <person name="Pitluck S."/>
            <person name="Kyrpides N."/>
            <person name="Mavromatis K."/>
            <person name="Ovchinnikova G."/>
            <person name="Munk A.C."/>
            <person name="Detter J.C."/>
            <person name="Han C."/>
            <person name="Tapia R."/>
            <person name="Land M."/>
            <person name="Hauser L."/>
            <person name="Markowitz V."/>
            <person name="Cheng J.-F."/>
            <person name="Hugenholtz P."/>
            <person name="Woyke T."/>
            <person name="Wu D."/>
            <person name="Tindall B."/>
            <person name="Pomrenke H.G."/>
            <person name="Brambilla E."/>
            <person name="Klenk H.-P."/>
            <person name="Eisen J.A."/>
        </authorList>
    </citation>
    <scope>NUCLEOTIDE SEQUENCE [LARGE SCALE GENOMIC DNA]</scope>
    <source>
        <strain evidence="3">DSM 17093 / CIP 108686 / LMG 22925 / RQ-24</strain>
    </source>
</reference>
<dbReference type="eggNOG" id="COG2302">
    <property type="taxonomic scope" value="Bacteria"/>
</dbReference>
<evidence type="ECO:0000313" key="3">
    <source>
        <dbReference type="Proteomes" id="UP000000379"/>
    </source>
</evidence>
<dbReference type="STRING" id="649638.Trad_0399"/>
<sequence length="240" mass="24424">MPPHPGETLSDTSARLRAAAAGGRVAHTGFLEPDEAAALARELRAAGVGVALSGGVTGARRRVVTAFPEHIPSADAPLAALYVAGVPSEGELLAALAAAGVPRSSVGDTVPHQDGLSVVLLKSAKEAALALRDVAGRPVTPQEVPLGRLERGGRKAVQVIVPSLRVDVLGAKAFRVSRSYFSKGVAGGQVSVNGRAASKASSAEPGDEVNASGLGRFTVVQVQGETKRGNLKVLLEVERA</sequence>
<dbReference type="RefSeq" id="WP_013176917.1">
    <property type="nucleotide sequence ID" value="NC_014221.1"/>
</dbReference>
<dbReference type="EMBL" id="CP002049">
    <property type="protein sequence ID" value="ADI13537.1"/>
    <property type="molecule type" value="Genomic_DNA"/>
</dbReference>
<keyword evidence="1" id="KW-0694">RNA-binding</keyword>
<name>D7CRP7_TRURR</name>
<reference evidence="2 3" key="2">
    <citation type="journal article" date="2011" name="Stand. Genomic Sci.">
        <title>Complete genome sequence of Truepera radiovictrix type strain (RQ-24).</title>
        <authorList>
            <person name="Ivanova N."/>
            <person name="Rohde C."/>
            <person name="Munk C."/>
            <person name="Nolan M."/>
            <person name="Lucas S."/>
            <person name="Del Rio T.G."/>
            <person name="Tice H."/>
            <person name="Deshpande S."/>
            <person name="Cheng J.F."/>
            <person name="Tapia R."/>
            <person name="Han C."/>
            <person name="Goodwin L."/>
            <person name="Pitluck S."/>
            <person name="Liolios K."/>
            <person name="Mavromatis K."/>
            <person name="Mikhailova N."/>
            <person name="Pati A."/>
            <person name="Chen A."/>
            <person name="Palaniappan K."/>
            <person name="Land M."/>
            <person name="Hauser L."/>
            <person name="Chang Y.J."/>
            <person name="Jeffries C.D."/>
            <person name="Brambilla E."/>
            <person name="Rohde M."/>
            <person name="Goker M."/>
            <person name="Tindall B.J."/>
            <person name="Woyke T."/>
            <person name="Bristow J."/>
            <person name="Eisen J.A."/>
            <person name="Markowitz V."/>
            <person name="Hugenholtz P."/>
            <person name="Kyrpides N.C."/>
            <person name="Klenk H.P."/>
            <person name="Lapidus A."/>
        </authorList>
    </citation>
    <scope>NUCLEOTIDE SEQUENCE [LARGE SCALE GENOMIC DNA]</scope>
    <source>
        <strain evidence="3">DSM 17093 / CIP 108686 / LMG 22925 / RQ-24</strain>
    </source>
</reference>
<keyword evidence="3" id="KW-1185">Reference proteome</keyword>
<evidence type="ECO:0000313" key="2">
    <source>
        <dbReference type="EMBL" id="ADI13537.1"/>
    </source>
</evidence>
<evidence type="ECO:0000256" key="1">
    <source>
        <dbReference type="PROSITE-ProRule" id="PRU00182"/>
    </source>
</evidence>
<accession>D7CRP7</accession>
<organism evidence="2 3">
    <name type="scientific">Truepera radiovictrix (strain DSM 17093 / CIP 108686 / LMG 22925 / RQ-24)</name>
    <dbReference type="NCBI Taxonomy" id="649638"/>
    <lineage>
        <taxon>Bacteria</taxon>
        <taxon>Thermotogati</taxon>
        <taxon>Deinococcota</taxon>
        <taxon>Deinococci</taxon>
        <taxon>Trueperales</taxon>
        <taxon>Trueperaceae</taxon>
        <taxon>Truepera</taxon>
    </lineage>
</organism>
<dbReference type="SUPFAM" id="SSF55174">
    <property type="entry name" value="Alpha-L RNA-binding motif"/>
    <property type="match status" value="1"/>
</dbReference>
<dbReference type="GO" id="GO:0003723">
    <property type="term" value="F:RNA binding"/>
    <property type="evidence" value="ECO:0007669"/>
    <property type="project" value="UniProtKB-KW"/>
</dbReference>